<proteinExistence type="predicted"/>
<reference evidence="2 3" key="1">
    <citation type="submission" date="2021-07" db="EMBL/GenBank/DDBJ databases">
        <authorList>
            <consortium name="Genoscope - CEA"/>
            <person name="William W."/>
        </authorList>
    </citation>
    <scope>NUCLEOTIDE SEQUENCE [LARGE SCALE GENOMIC DNA]</scope>
</reference>
<dbReference type="Gramene" id="A05p24610.2_BraZ1">
    <property type="protein sequence ID" value="A05p24610.2_BraZ1.CDS"/>
    <property type="gene ID" value="A05g24610.2_BraZ1"/>
</dbReference>
<organism evidence="2 3">
    <name type="scientific">Brassica campestris</name>
    <name type="common">Field mustard</name>
    <dbReference type="NCBI Taxonomy" id="3711"/>
    <lineage>
        <taxon>Eukaryota</taxon>
        <taxon>Viridiplantae</taxon>
        <taxon>Streptophyta</taxon>
        <taxon>Embryophyta</taxon>
        <taxon>Tracheophyta</taxon>
        <taxon>Spermatophyta</taxon>
        <taxon>Magnoliopsida</taxon>
        <taxon>eudicotyledons</taxon>
        <taxon>Gunneridae</taxon>
        <taxon>Pentapetalae</taxon>
        <taxon>rosids</taxon>
        <taxon>malvids</taxon>
        <taxon>Brassicales</taxon>
        <taxon>Brassicaceae</taxon>
        <taxon>Brassiceae</taxon>
        <taxon>Brassica</taxon>
    </lineage>
</organism>
<evidence type="ECO:0000313" key="3">
    <source>
        <dbReference type="Proteomes" id="UP000694005"/>
    </source>
</evidence>
<accession>A0A8D9GB40</accession>
<feature type="region of interest" description="Disordered" evidence="1">
    <location>
        <begin position="1"/>
        <end position="55"/>
    </location>
</feature>
<name>A0A8D9GB40_BRACM</name>
<evidence type="ECO:0000313" key="2">
    <source>
        <dbReference type="EMBL" id="CAG7875940.1"/>
    </source>
</evidence>
<dbReference type="Proteomes" id="UP000694005">
    <property type="component" value="Chromosome A05"/>
</dbReference>
<feature type="compositionally biased region" description="Basic and acidic residues" evidence="1">
    <location>
        <begin position="330"/>
        <end position="341"/>
    </location>
</feature>
<evidence type="ECO:0000256" key="1">
    <source>
        <dbReference type="SAM" id="MobiDB-lite"/>
    </source>
</evidence>
<dbReference type="AlphaFoldDB" id="A0A8D9GB40"/>
<gene>
    <name evidence="2" type="ORF">BRAPAZ1V2_A05P24610.2</name>
</gene>
<feature type="region of interest" description="Disordered" evidence="1">
    <location>
        <begin position="329"/>
        <end position="350"/>
    </location>
</feature>
<protein>
    <submittedName>
        <fullName evidence="2">Uncharacterized protein</fullName>
    </submittedName>
</protein>
<sequence length="429" mass="47970">MGAGDSSRSDAERSNPHAPHGVPRHLRSQGVGLQAPLSTRLETRTKESDICASQRVSKPLRRKEADWLDPSRCEHSCRDPKDGELCLSRARPEETLVEARSDTDVQIVRLNWVGQGASFSEPSHGIESSKWAIIACPPWKRLRRRINLRSSMGDREQEKNMEKPNTVQKVRGGLWPHLTKRTVLVIAPRLWSVQATKVMGNQVAAMTQLFTPLMNSSVGQATHVATNTPIATGPAGGMVEVIKIDPPERSEKKVDYLSLFQHLSRLGTKQISGSTDHHASVHRLSRVEQATVKNKYPHGRPVWADEYRRTPTDVLCVMNRQPTWAKITRTRTESKDQRVDMSTDGQPRTSFVCLRTPTDSHRRPVCADGHPRTSSIDVLCVLADTHGRPVCYMDSHERPVCADEHRRTHTDSHGRPVCAGGQPQTSCVY</sequence>
<dbReference type="EMBL" id="LS974621">
    <property type="protein sequence ID" value="CAG7875940.1"/>
    <property type="molecule type" value="Genomic_DNA"/>
</dbReference>